<dbReference type="Proteomes" id="UP000605013">
    <property type="component" value="Unassembled WGS sequence"/>
</dbReference>
<organism evidence="2 3">
    <name type="scientific">Olleya sediminilitoris</name>
    <dbReference type="NCBI Taxonomy" id="2795739"/>
    <lineage>
        <taxon>Bacteria</taxon>
        <taxon>Pseudomonadati</taxon>
        <taxon>Bacteroidota</taxon>
        <taxon>Flavobacteriia</taxon>
        <taxon>Flavobacteriales</taxon>
        <taxon>Flavobacteriaceae</taxon>
    </lineage>
</organism>
<dbReference type="EMBL" id="JAEMEF010000008">
    <property type="protein sequence ID" value="MBL7560228.1"/>
    <property type="molecule type" value="Genomic_DNA"/>
</dbReference>
<feature type="domain" description="TonB C-terminal" evidence="1">
    <location>
        <begin position="16"/>
        <end position="76"/>
    </location>
</feature>
<protein>
    <submittedName>
        <fullName evidence="2">Energy transducer TonB</fullName>
    </submittedName>
</protein>
<dbReference type="Gene3D" id="3.30.1150.10">
    <property type="match status" value="1"/>
</dbReference>
<evidence type="ECO:0000313" key="3">
    <source>
        <dbReference type="Proteomes" id="UP000605013"/>
    </source>
</evidence>
<dbReference type="RefSeq" id="WP_203000727.1">
    <property type="nucleotide sequence ID" value="NZ_JAEMEF010000008.1"/>
</dbReference>
<dbReference type="Pfam" id="PF03544">
    <property type="entry name" value="TonB_C"/>
    <property type="match status" value="1"/>
</dbReference>
<gene>
    <name evidence="2" type="ORF">JAO71_10490</name>
</gene>
<accession>A0ABS1WMF4</accession>
<proteinExistence type="predicted"/>
<name>A0ABS1WMF4_9FLAO</name>
<evidence type="ECO:0000259" key="1">
    <source>
        <dbReference type="Pfam" id="PF03544"/>
    </source>
</evidence>
<comment type="caution">
    <text evidence="2">The sequence shown here is derived from an EMBL/GenBank/DDBJ whole genome shotgun (WGS) entry which is preliminary data.</text>
</comment>
<sequence>MDNAKVYGLTEDVYRVIAQFKITSKVDVEIIKTRALHEDIESEAIRVINDLPKLIPATLNGQPVNVNYALPIKFKIY</sequence>
<dbReference type="InterPro" id="IPR037682">
    <property type="entry name" value="TonB_C"/>
</dbReference>
<reference evidence="2 3" key="1">
    <citation type="submission" date="2020-12" db="EMBL/GenBank/DDBJ databases">
        <title>Olleya sediminilitoris sp. nov., isolated from a tidal flat.</title>
        <authorList>
            <person name="Park S."/>
            <person name="Yoon J.-H."/>
        </authorList>
    </citation>
    <scope>NUCLEOTIDE SEQUENCE [LARGE SCALE GENOMIC DNA]</scope>
    <source>
        <strain evidence="2 3">YSTF-M6</strain>
    </source>
</reference>
<evidence type="ECO:0000313" key="2">
    <source>
        <dbReference type="EMBL" id="MBL7560228.1"/>
    </source>
</evidence>
<keyword evidence="3" id="KW-1185">Reference proteome</keyword>